<gene>
    <name evidence="1" type="ORF">V6N12_002050</name>
</gene>
<proteinExistence type="predicted"/>
<organism evidence="1 2">
    <name type="scientific">Hibiscus sabdariffa</name>
    <name type="common">roselle</name>
    <dbReference type="NCBI Taxonomy" id="183260"/>
    <lineage>
        <taxon>Eukaryota</taxon>
        <taxon>Viridiplantae</taxon>
        <taxon>Streptophyta</taxon>
        <taxon>Embryophyta</taxon>
        <taxon>Tracheophyta</taxon>
        <taxon>Spermatophyta</taxon>
        <taxon>Magnoliopsida</taxon>
        <taxon>eudicotyledons</taxon>
        <taxon>Gunneridae</taxon>
        <taxon>Pentapetalae</taxon>
        <taxon>rosids</taxon>
        <taxon>malvids</taxon>
        <taxon>Malvales</taxon>
        <taxon>Malvaceae</taxon>
        <taxon>Malvoideae</taxon>
        <taxon>Hibiscus</taxon>
    </lineage>
</organism>
<name>A0ABR2B626_9ROSI</name>
<dbReference type="EMBL" id="JBBPBM010000172">
    <property type="protein sequence ID" value="KAK8502334.1"/>
    <property type="molecule type" value="Genomic_DNA"/>
</dbReference>
<comment type="caution">
    <text evidence="1">The sequence shown here is derived from an EMBL/GenBank/DDBJ whole genome shotgun (WGS) entry which is preliminary data.</text>
</comment>
<sequence length="119" mass="13416">MKGVTSRHTTWVEVVINNGMHREYGDNHSVQVLDMDSGAVRPDPPSLDPFLTSEHNASVLDLGVDSNSWRQSFIAVSWKRLAENIETMMANVYAPFVEADQEVLWGESILVPIRRTNFS</sequence>
<evidence type="ECO:0000313" key="2">
    <source>
        <dbReference type="Proteomes" id="UP001472677"/>
    </source>
</evidence>
<protein>
    <submittedName>
        <fullName evidence="1">Uncharacterized protein</fullName>
    </submittedName>
</protein>
<accession>A0ABR2B626</accession>
<reference evidence="1 2" key="1">
    <citation type="journal article" date="2024" name="G3 (Bethesda)">
        <title>Genome assembly of Hibiscus sabdariffa L. provides insights into metabolisms of medicinal natural products.</title>
        <authorList>
            <person name="Kim T."/>
        </authorList>
    </citation>
    <scope>NUCLEOTIDE SEQUENCE [LARGE SCALE GENOMIC DNA]</scope>
    <source>
        <strain evidence="1">TK-2024</strain>
        <tissue evidence="1">Old leaves</tissue>
    </source>
</reference>
<evidence type="ECO:0000313" key="1">
    <source>
        <dbReference type="EMBL" id="KAK8502334.1"/>
    </source>
</evidence>
<keyword evidence="2" id="KW-1185">Reference proteome</keyword>
<dbReference type="Proteomes" id="UP001472677">
    <property type="component" value="Unassembled WGS sequence"/>
</dbReference>